<keyword evidence="2" id="KW-0238">DNA-binding</keyword>
<dbReference type="PANTHER" id="PTHR42756">
    <property type="entry name" value="TRANSCRIPTIONAL REGULATOR, MARR"/>
    <property type="match status" value="1"/>
</dbReference>
<evidence type="ECO:0000256" key="4">
    <source>
        <dbReference type="SAM" id="MobiDB-lite"/>
    </source>
</evidence>
<dbReference type="SMART" id="SM00347">
    <property type="entry name" value="HTH_MARR"/>
    <property type="match status" value="1"/>
</dbReference>
<dbReference type="InterPro" id="IPR023187">
    <property type="entry name" value="Tscrpt_reg_MarR-type_CS"/>
</dbReference>
<dbReference type="CDD" id="cd00090">
    <property type="entry name" value="HTH_ARSR"/>
    <property type="match status" value="1"/>
</dbReference>
<dbReference type="InterPro" id="IPR000835">
    <property type="entry name" value="HTH_MarR-typ"/>
</dbReference>
<dbReference type="InterPro" id="IPR036390">
    <property type="entry name" value="WH_DNA-bd_sf"/>
</dbReference>
<dbReference type="Proteomes" id="UP001600943">
    <property type="component" value="Unassembled WGS sequence"/>
</dbReference>
<dbReference type="RefSeq" id="WP_302416465.1">
    <property type="nucleotide sequence ID" value="NZ_BAABYW010000001.1"/>
</dbReference>
<feature type="compositionally biased region" description="Basic and acidic residues" evidence="4">
    <location>
        <begin position="182"/>
        <end position="209"/>
    </location>
</feature>
<feature type="domain" description="HTH marR-type" evidence="5">
    <location>
        <begin position="7"/>
        <end position="138"/>
    </location>
</feature>
<dbReference type="PRINTS" id="PR00598">
    <property type="entry name" value="HTHMARR"/>
</dbReference>
<comment type="caution">
    <text evidence="6">The sequence shown here is derived from an EMBL/GenBank/DDBJ whole genome shotgun (WGS) entry which is preliminary data.</text>
</comment>
<dbReference type="PANTHER" id="PTHR42756:SF1">
    <property type="entry name" value="TRANSCRIPTIONAL REPRESSOR OF EMRAB OPERON"/>
    <property type="match status" value="1"/>
</dbReference>
<protein>
    <submittedName>
        <fullName evidence="6">MarR family transcriptional regulator</fullName>
    </submittedName>
</protein>
<dbReference type="EMBL" id="BAABYW010000001">
    <property type="protein sequence ID" value="GAA6408389.1"/>
    <property type="molecule type" value="Genomic_DNA"/>
</dbReference>
<gene>
    <name evidence="6" type="ORF">K040078D81_25060</name>
</gene>
<keyword evidence="1" id="KW-0805">Transcription regulation</keyword>
<accession>A0ABQ0BAA8</accession>
<reference evidence="6 7" key="1">
    <citation type="submission" date="2024-04" db="EMBL/GenBank/DDBJ databases">
        <title>Defined microbial consortia suppress multidrug-resistant proinflammatory Enterobacteriaceae via ecological control.</title>
        <authorList>
            <person name="Furuichi M."/>
            <person name="Kawaguchi T."/>
            <person name="Pust M."/>
            <person name="Yasuma K."/>
            <person name="Plichta D."/>
            <person name="Hasegawa N."/>
            <person name="Ohya T."/>
            <person name="Bhattarai S."/>
            <person name="Sasajima S."/>
            <person name="Aoto Y."/>
            <person name="Tuganbaev T."/>
            <person name="Yaginuma M."/>
            <person name="Ueda M."/>
            <person name="Okahashi N."/>
            <person name="Amafuji K."/>
            <person name="Kiridooshi Y."/>
            <person name="Sugita K."/>
            <person name="Strazar M."/>
            <person name="Skelly A."/>
            <person name="Suda W."/>
            <person name="Hattori M."/>
            <person name="Nakamoto N."/>
            <person name="Caballero S."/>
            <person name="Norman J."/>
            <person name="Olle B."/>
            <person name="Tanoue T."/>
            <person name="Arita M."/>
            <person name="Bucci V."/>
            <person name="Atarashi K."/>
            <person name="Xavier R."/>
            <person name="Honda K."/>
        </authorList>
    </citation>
    <scope>NUCLEOTIDE SEQUENCE [LARGE SCALE GENOMIC DNA]</scope>
    <source>
        <strain evidence="7">k04-0078-D8-1</strain>
    </source>
</reference>
<name>A0ABQ0BAA8_9FIRM</name>
<sequence length="209" mass="24581">MSDMINNKELFKKLERLQWLLHRQHQQLHAARGPFADPTRGQGRVLAILKMQPEISTKDLSYLLDIRQQSLSELLNKLEKAGYITRTPKETDRRVMIVKLTEKGRDARQEPPDSPDLFDCLSEEEQNAFSSYLSRIIANLETMLGTDDREDMEQWMEQARSRMGEDAFEHLMAMRSRSFSRSRSDRTRSEREERPGRGRRPGRSDETRR</sequence>
<evidence type="ECO:0000256" key="3">
    <source>
        <dbReference type="ARBA" id="ARBA00023163"/>
    </source>
</evidence>
<keyword evidence="3" id="KW-0804">Transcription</keyword>
<evidence type="ECO:0000259" key="5">
    <source>
        <dbReference type="PROSITE" id="PS50995"/>
    </source>
</evidence>
<dbReference type="PROSITE" id="PS01117">
    <property type="entry name" value="HTH_MARR_1"/>
    <property type="match status" value="1"/>
</dbReference>
<proteinExistence type="predicted"/>
<dbReference type="PROSITE" id="PS50995">
    <property type="entry name" value="HTH_MARR_2"/>
    <property type="match status" value="1"/>
</dbReference>
<evidence type="ECO:0000313" key="7">
    <source>
        <dbReference type="Proteomes" id="UP001600943"/>
    </source>
</evidence>
<feature type="region of interest" description="Disordered" evidence="4">
    <location>
        <begin position="174"/>
        <end position="209"/>
    </location>
</feature>
<dbReference type="InterPro" id="IPR011991">
    <property type="entry name" value="ArsR-like_HTH"/>
</dbReference>
<evidence type="ECO:0000313" key="6">
    <source>
        <dbReference type="EMBL" id="GAA6408389.1"/>
    </source>
</evidence>
<dbReference type="SUPFAM" id="SSF46785">
    <property type="entry name" value="Winged helix' DNA-binding domain"/>
    <property type="match status" value="1"/>
</dbReference>
<organism evidence="6 7">
    <name type="scientific">Blautia hominis</name>
    <dbReference type="NCBI Taxonomy" id="2025493"/>
    <lineage>
        <taxon>Bacteria</taxon>
        <taxon>Bacillati</taxon>
        <taxon>Bacillota</taxon>
        <taxon>Clostridia</taxon>
        <taxon>Lachnospirales</taxon>
        <taxon>Lachnospiraceae</taxon>
        <taxon>Blautia</taxon>
    </lineage>
</organism>
<dbReference type="Pfam" id="PF01047">
    <property type="entry name" value="MarR"/>
    <property type="match status" value="1"/>
</dbReference>
<dbReference type="Gene3D" id="1.10.10.10">
    <property type="entry name" value="Winged helix-like DNA-binding domain superfamily/Winged helix DNA-binding domain"/>
    <property type="match status" value="1"/>
</dbReference>
<keyword evidence="7" id="KW-1185">Reference proteome</keyword>
<evidence type="ECO:0000256" key="2">
    <source>
        <dbReference type="ARBA" id="ARBA00023125"/>
    </source>
</evidence>
<evidence type="ECO:0000256" key="1">
    <source>
        <dbReference type="ARBA" id="ARBA00023015"/>
    </source>
</evidence>
<dbReference type="InterPro" id="IPR036388">
    <property type="entry name" value="WH-like_DNA-bd_sf"/>
</dbReference>